<dbReference type="InterPro" id="IPR043128">
    <property type="entry name" value="Rev_trsase/Diguanyl_cyclase"/>
</dbReference>
<dbReference type="AlphaFoldDB" id="A0AAV4SG73"/>
<dbReference type="InterPro" id="IPR000477">
    <property type="entry name" value="RT_dom"/>
</dbReference>
<feature type="compositionally biased region" description="Polar residues" evidence="1">
    <location>
        <begin position="531"/>
        <end position="548"/>
    </location>
</feature>
<dbReference type="PROSITE" id="PS50878">
    <property type="entry name" value="RT_POL"/>
    <property type="match status" value="1"/>
</dbReference>
<organism evidence="3 4">
    <name type="scientific">Caerostris darwini</name>
    <dbReference type="NCBI Taxonomy" id="1538125"/>
    <lineage>
        <taxon>Eukaryota</taxon>
        <taxon>Metazoa</taxon>
        <taxon>Ecdysozoa</taxon>
        <taxon>Arthropoda</taxon>
        <taxon>Chelicerata</taxon>
        <taxon>Arachnida</taxon>
        <taxon>Araneae</taxon>
        <taxon>Araneomorphae</taxon>
        <taxon>Entelegynae</taxon>
        <taxon>Araneoidea</taxon>
        <taxon>Araneidae</taxon>
        <taxon>Caerostris</taxon>
    </lineage>
</organism>
<keyword evidence="3" id="KW-0695">RNA-directed DNA polymerase</keyword>
<dbReference type="Proteomes" id="UP001054837">
    <property type="component" value="Unassembled WGS sequence"/>
</dbReference>
<feature type="compositionally biased region" description="Basic and acidic residues" evidence="1">
    <location>
        <begin position="431"/>
        <end position="442"/>
    </location>
</feature>
<dbReference type="GO" id="GO:0003964">
    <property type="term" value="F:RNA-directed DNA polymerase activity"/>
    <property type="evidence" value="ECO:0007669"/>
    <property type="project" value="UniProtKB-KW"/>
</dbReference>
<keyword evidence="3" id="KW-0808">Transferase</keyword>
<keyword evidence="4" id="KW-1185">Reference proteome</keyword>
<dbReference type="Gene3D" id="3.30.70.270">
    <property type="match status" value="1"/>
</dbReference>
<dbReference type="SUPFAM" id="SSF56672">
    <property type="entry name" value="DNA/RNA polymerases"/>
    <property type="match status" value="1"/>
</dbReference>
<evidence type="ECO:0000313" key="4">
    <source>
        <dbReference type="Proteomes" id="UP001054837"/>
    </source>
</evidence>
<feature type="compositionally biased region" description="Polar residues" evidence="1">
    <location>
        <begin position="411"/>
        <end position="423"/>
    </location>
</feature>
<sequence>MFNLCIDPVLRVVQGDASEHLILAYADDLVLLADSPTQLQANLDLVFQSLTRLPLYLNPTKCKSLHICGSPPTGVRRSTFYINEVPISQLEEFDFTRFLGKPVGFNACPDYSSINDLSQLGMSILCSALAPWQRIDALKAFFFPSTQVAMRTAQFKKTDWERIDRMLRKEIKHTLSIPENAANEYLYGHRKHGCMGIPIAAEESDLNIIDSAFKLLTSRDERLREIAVSHLSETVRPRVKRPPSDQDLGDYLTGDIEGPFATSSNKLSNIWTIARCASRRLNVEWAQFFFPNSLNMSGRETPPLVAQTNTAQVAQDPEPAVVTDQFLYDNADEIIKIIELKAKLTADWFRPDDCQTNPDLAKHYDQMYDEHFKEMEARCAKLRISQNAVPVTINELKDRVEYLHIAKQAIATPSANPAQSNPKPASAPPRRGTEKRPLDADGFRQPPKHLIRGTTANAIPTPTTLPSALNQPGTQVPRNQVPRMQVPGAQVHRTQVQVNPTLAYSQNTRTQSSPLTATSYSDILMNRKQTETAQSKQHQTNHPMSDQNSTGSASVISSSALELFRTLAHFAHDTTINFPVLLQAIRLALPTLRTLQSDEEKTLLIFEFYHATLCA</sequence>
<evidence type="ECO:0000256" key="1">
    <source>
        <dbReference type="SAM" id="MobiDB-lite"/>
    </source>
</evidence>
<gene>
    <name evidence="3" type="primary">AVEN_111464_1</name>
    <name evidence="3" type="ORF">CDAR_619793</name>
</gene>
<dbReference type="InterPro" id="IPR043502">
    <property type="entry name" value="DNA/RNA_pol_sf"/>
</dbReference>
<feature type="region of interest" description="Disordered" evidence="1">
    <location>
        <begin position="529"/>
        <end position="552"/>
    </location>
</feature>
<accession>A0AAV4SG73</accession>
<proteinExistence type="predicted"/>
<dbReference type="EMBL" id="BPLQ01007770">
    <property type="protein sequence ID" value="GIY32324.1"/>
    <property type="molecule type" value="Genomic_DNA"/>
</dbReference>
<name>A0AAV4SG73_9ARAC</name>
<feature type="region of interest" description="Disordered" evidence="1">
    <location>
        <begin position="411"/>
        <end position="449"/>
    </location>
</feature>
<keyword evidence="3" id="KW-0548">Nucleotidyltransferase</keyword>
<evidence type="ECO:0000259" key="2">
    <source>
        <dbReference type="PROSITE" id="PS50878"/>
    </source>
</evidence>
<dbReference type="Pfam" id="PF00078">
    <property type="entry name" value="RVT_1"/>
    <property type="match status" value="1"/>
</dbReference>
<reference evidence="3 4" key="1">
    <citation type="submission" date="2021-06" db="EMBL/GenBank/DDBJ databases">
        <title>Caerostris darwini draft genome.</title>
        <authorList>
            <person name="Kono N."/>
            <person name="Arakawa K."/>
        </authorList>
    </citation>
    <scope>NUCLEOTIDE SEQUENCE [LARGE SCALE GENOMIC DNA]</scope>
</reference>
<evidence type="ECO:0000313" key="3">
    <source>
        <dbReference type="EMBL" id="GIY32324.1"/>
    </source>
</evidence>
<feature type="domain" description="Reverse transcriptase" evidence="2">
    <location>
        <begin position="1"/>
        <end position="103"/>
    </location>
</feature>
<protein>
    <submittedName>
        <fullName evidence="3">Reverse transcriptase domain-containing protein</fullName>
    </submittedName>
</protein>
<comment type="caution">
    <text evidence="3">The sequence shown here is derived from an EMBL/GenBank/DDBJ whole genome shotgun (WGS) entry which is preliminary data.</text>
</comment>